<accession>A0A8J5JTL7</accession>
<evidence type="ECO:0000313" key="2">
    <source>
        <dbReference type="Proteomes" id="UP000747542"/>
    </source>
</evidence>
<comment type="caution">
    <text evidence="1">The sequence shown here is derived from an EMBL/GenBank/DDBJ whole genome shotgun (WGS) entry which is preliminary data.</text>
</comment>
<protein>
    <submittedName>
        <fullName evidence="1">Putative 52 kDa repressor of the inhibitor of the protein kinase-like 21</fullName>
    </submittedName>
</protein>
<dbReference type="PANTHER" id="PTHR45749">
    <property type="match status" value="1"/>
</dbReference>
<dbReference type="Proteomes" id="UP000747542">
    <property type="component" value="Unassembled WGS sequence"/>
</dbReference>
<organism evidence="1 2">
    <name type="scientific">Homarus americanus</name>
    <name type="common">American lobster</name>
    <dbReference type="NCBI Taxonomy" id="6706"/>
    <lineage>
        <taxon>Eukaryota</taxon>
        <taxon>Metazoa</taxon>
        <taxon>Ecdysozoa</taxon>
        <taxon>Arthropoda</taxon>
        <taxon>Crustacea</taxon>
        <taxon>Multicrustacea</taxon>
        <taxon>Malacostraca</taxon>
        <taxon>Eumalacostraca</taxon>
        <taxon>Eucarida</taxon>
        <taxon>Decapoda</taxon>
        <taxon>Pleocyemata</taxon>
        <taxon>Astacidea</taxon>
        <taxon>Nephropoidea</taxon>
        <taxon>Nephropidae</taxon>
        <taxon>Homarus</taxon>
    </lineage>
</organism>
<keyword evidence="2" id="KW-1185">Reference proteome</keyword>
<reference evidence="1" key="1">
    <citation type="journal article" date="2021" name="Sci. Adv.">
        <title>The American lobster genome reveals insights on longevity, neural, and immune adaptations.</title>
        <authorList>
            <person name="Polinski J.M."/>
            <person name="Zimin A.V."/>
            <person name="Clark K.F."/>
            <person name="Kohn A.B."/>
            <person name="Sadowski N."/>
            <person name="Timp W."/>
            <person name="Ptitsyn A."/>
            <person name="Khanna P."/>
            <person name="Romanova D.Y."/>
            <person name="Williams P."/>
            <person name="Greenwood S.J."/>
            <person name="Moroz L.L."/>
            <person name="Walt D.R."/>
            <person name="Bodnar A.G."/>
        </authorList>
    </citation>
    <scope>NUCLEOTIDE SEQUENCE</scope>
    <source>
        <strain evidence="1">GMGI-L3</strain>
    </source>
</reference>
<gene>
    <name evidence="1" type="primary">Thap12-L21</name>
    <name evidence="1" type="ORF">Hamer_G014501</name>
</gene>
<dbReference type="EMBL" id="JAHLQT010026055">
    <property type="protein sequence ID" value="KAG7164026.1"/>
    <property type="molecule type" value="Genomic_DNA"/>
</dbReference>
<dbReference type="PANTHER" id="PTHR45749:SF28">
    <property type="entry name" value="ZINC FINGER MYM-TYPE PROTEIN 1-LIKE-RELATED"/>
    <property type="match status" value="1"/>
</dbReference>
<dbReference type="AlphaFoldDB" id="A0A8J5JTL7"/>
<name>A0A8J5JTL7_HOMAM</name>
<evidence type="ECO:0000313" key="1">
    <source>
        <dbReference type="EMBL" id="KAG7164026.1"/>
    </source>
</evidence>
<proteinExistence type="predicted"/>
<sequence length="106" mass="11428">MHLGTAAKNALYTSWNIQNQLIHINGEQMRDHILQKVKKNKFVSNIADEVTDSACMVLRIIADKVTTSIIGYGLDINNLGGQAYDGSGNMAGISKGTAAIIKEPTP</sequence>